<evidence type="ECO:0000313" key="24">
    <source>
        <dbReference type="Proteomes" id="UP000252707"/>
    </source>
</evidence>
<evidence type="ECO:0000313" key="23">
    <source>
        <dbReference type="EMBL" id="RCX31871.1"/>
    </source>
</evidence>
<feature type="domain" description="HPt" evidence="22">
    <location>
        <begin position="845"/>
        <end position="949"/>
    </location>
</feature>
<dbReference type="PANTHER" id="PTHR45339">
    <property type="entry name" value="HYBRID SIGNAL TRANSDUCTION HISTIDINE KINASE J"/>
    <property type="match status" value="1"/>
</dbReference>
<dbReference type="InterPro" id="IPR011006">
    <property type="entry name" value="CheY-like_superfamily"/>
</dbReference>
<accession>A0A369CE74</accession>
<feature type="domain" description="HAMP" evidence="21">
    <location>
        <begin position="203"/>
        <end position="255"/>
    </location>
</feature>
<evidence type="ECO:0000256" key="5">
    <source>
        <dbReference type="ARBA" id="ARBA00022519"/>
    </source>
</evidence>
<dbReference type="InterPro" id="IPR019247">
    <property type="entry name" value="Histidine_kinase_BarA_N"/>
</dbReference>
<dbReference type="CDD" id="cd17546">
    <property type="entry name" value="REC_hyHK_CKI1_RcsC-like"/>
    <property type="match status" value="1"/>
</dbReference>
<keyword evidence="5" id="KW-0997">Cell inner membrane</keyword>
<organism evidence="23 24">
    <name type="scientific">Thioalbus denitrificans</name>
    <dbReference type="NCBI Taxonomy" id="547122"/>
    <lineage>
        <taxon>Bacteria</taxon>
        <taxon>Pseudomonadati</taxon>
        <taxon>Pseudomonadota</taxon>
        <taxon>Gammaproteobacteria</taxon>
        <taxon>Chromatiales</taxon>
        <taxon>Ectothiorhodospiraceae</taxon>
        <taxon>Thioalbus</taxon>
    </lineage>
</organism>
<dbReference type="CDD" id="cd16922">
    <property type="entry name" value="HATPase_EvgS-ArcB-TorS-like"/>
    <property type="match status" value="1"/>
</dbReference>
<evidence type="ECO:0000256" key="11">
    <source>
        <dbReference type="ARBA" id="ARBA00022840"/>
    </source>
</evidence>
<dbReference type="SMART" id="SM00304">
    <property type="entry name" value="HAMP"/>
    <property type="match status" value="1"/>
</dbReference>
<keyword evidence="11" id="KW-0067">ATP-binding</keyword>
<dbReference type="FunFam" id="1.10.287.130:FF:000003">
    <property type="entry name" value="Histidine kinase"/>
    <property type="match status" value="1"/>
</dbReference>
<evidence type="ECO:0000256" key="13">
    <source>
        <dbReference type="ARBA" id="ARBA00023012"/>
    </source>
</evidence>
<comment type="subcellular location">
    <subcellularLocation>
        <location evidence="2">Cell inner membrane</location>
        <topology evidence="2">Multi-pass membrane protein</topology>
    </subcellularLocation>
</comment>
<dbReference type="PROSITE" id="PS50894">
    <property type="entry name" value="HPT"/>
    <property type="match status" value="1"/>
</dbReference>
<dbReference type="Pfam" id="PF00072">
    <property type="entry name" value="Response_reg"/>
    <property type="match status" value="1"/>
</dbReference>
<evidence type="ECO:0000259" key="21">
    <source>
        <dbReference type="PROSITE" id="PS50885"/>
    </source>
</evidence>
<evidence type="ECO:0000256" key="2">
    <source>
        <dbReference type="ARBA" id="ARBA00004429"/>
    </source>
</evidence>
<protein>
    <recommendedName>
        <fullName evidence="3">histidine kinase</fullName>
        <ecNumber evidence="3">2.7.13.3</ecNumber>
    </recommendedName>
</protein>
<evidence type="ECO:0000256" key="3">
    <source>
        <dbReference type="ARBA" id="ARBA00012438"/>
    </source>
</evidence>
<dbReference type="SMART" id="SM00388">
    <property type="entry name" value="HisKA"/>
    <property type="match status" value="1"/>
</dbReference>
<keyword evidence="17" id="KW-0175">Coiled coil</keyword>
<dbReference type="AlphaFoldDB" id="A0A369CE74"/>
<evidence type="ECO:0000256" key="7">
    <source>
        <dbReference type="ARBA" id="ARBA00022679"/>
    </source>
</evidence>
<keyword evidence="7" id="KW-0808">Transferase</keyword>
<evidence type="ECO:0000256" key="6">
    <source>
        <dbReference type="ARBA" id="ARBA00022553"/>
    </source>
</evidence>
<keyword evidence="13" id="KW-0902">Two-component regulatory system</keyword>
<sequence>MKNWGIRHKVLLLALVPTLVLSLLLSAYFISIRIYDLEEGMLETGRMLVQQLAPAAEYGVFSGNGEILQGLVNAILEEQDVRAAAIYDSDLQLLVRAGPEFAPHDRPLVDTRSGVVMSEARNGRSIIFHAPIVIGNVMVADFPDQMADPGTRSTTGTRLLGTVAVEVSRTGTLLKKYQAIINGAILLAGVLAISAVVALRIGRSVSDPILALTRAVDRIRSGDLDTRVPPEGGGELNTLASGVNAMAESLGSARSEMQENIDQATADLRETLETIEIQNIELDIARKRAEDANRVKSEFLANMSHEIRTPMNGIIGYTELLQKTRLNGVQSEYVATIEKSASDLLNIVNDILDFSKIEAGKLSLQVSDFPLRDAVEDVVYMLAPGARQKGLELISLFYSDVPDRVRTDSTRLKQILINLVGNAIKFTNRGSVAVRVMLEEENEENSTLRISIADTGIGMDREQLAQLFKPFQQADGSPRRLFGGTGLGLIISKKLVEQLGGSISVESELGRGSTFTFTFTCATGPAVRNLHADGLADRRALICEPHPLVRTALRHLLTGWRMQVTEIDDRDRLAEHLDTARAQGRPIELVLIGTAAGDTCNSDVEALLGTLCRDGGAPVVLLPNASPHQLVCRERLKALGTAAILPKPVSQQRLRRELVAILLGRADSPVAASPGALDNDSSAPGSTPSVLVVDDNAANLKLATIMLEELGLRVSQACDGVEALEVLRGQDFDAVLMDIQMPHLDGVSATRELRAMEKEGLRTPVIALTAHAMAGEAEKLLAAGLDDYLSKPFNSRQLAEKLKCWLTLPGARDTGPETGPVPGPAPESGMSVIDHELGVRLANGNRELADEILQQLVGELGEKVEAIAQAHASGELSRMRELVHRVHGGTCFTGVPQLKASAERLERALLAKDDDAAIAFAHTAFRAAAHAVLAAAGESVATLREQRSK</sequence>
<evidence type="ECO:0000256" key="8">
    <source>
        <dbReference type="ARBA" id="ARBA00022692"/>
    </source>
</evidence>
<dbReference type="InterPro" id="IPR036641">
    <property type="entry name" value="HPT_dom_sf"/>
</dbReference>
<dbReference type="Pfam" id="PF09984">
    <property type="entry name" value="sCache_4"/>
    <property type="match status" value="1"/>
</dbReference>
<dbReference type="PROSITE" id="PS50885">
    <property type="entry name" value="HAMP"/>
    <property type="match status" value="1"/>
</dbReference>
<dbReference type="Gene3D" id="1.10.287.130">
    <property type="match status" value="1"/>
</dbReference>
<comment type="caution">
    <text evidence="23">The sequence shown here is derived from an EMBL/GenBank/DDBJ whole genome shotgun (WGS) entry which is preliminary data.</text>
</comment>
<dbReference type="SUPFAM" id="SSF55874">
    <property type="entry name" value="ATPase domain of HSP90 chaperone/DNA topoisomerase II/histidine kinase"/>
    <property type="match status" value="1"/>
</dbReference>
<dbReference type="InterPro" id="IPR004358">
    <property type="entry name" value="Sig_transdc_His_kin-like_C"/>
</dbReference>
<dbReference type="Gene3D" id="1.20.120.160">
    <property type="entry name" value="HPT domain"/>
    <property type="match status" value="1"/>
</dbReference>
<dbReference type="SMART" id="SM00387">
    <property type="entry name" value="HATPase_c"/>
    <property type="match status" value="1"/>
</dbReference>
<evidence type="ECO:0000256" key="15">
    <source>
        <dbReference type="PROSITE-ProRule" id="PRU00110"/>
    </source>
</evidence>
<evidence type="ECO:0000256" key="4">
    <source>
        <dbReference type="ARBA" id="ARBA00022475"/>
    </source>
</evidence>
<proteinExistence type="predicted"/>
<dbReference type="RefSeq" id="WP_114278707.1">
    <property type="nucleotide sequence ID" value="NZ_QPJY01000002.1"/>
</dbReference>
<feature type="modified residue" description="Phosphohistidine" evidence="15">
    <location>
        <position position="884"/>
    </location>
</feature>
<comment type="caution">
    <text evidence="16">Lacks conserved residue(s) required for the propagation of feature annotation.</text>
</comment>
<dbReference type="CDD" id="cd06225">
    <property type="entry name" value="HAMP"/>
    <property type="match status" value="1"/>
</dbReference>
<dbReference type="Gene3D" id="6.10.340.10">
    <property type="match status" value="1"/>
</dbReference>
<dbReference type="InterPro" id="IPR003594">
    <property type="entry name" value="HATPase_dom"/>
</dbReference>
<evidence type="ECO:0000256" key="9">
    <source>
        <dbReference type="ARBA" id="ARBA00022741"/>
    </source>
</evidence>
<evidence type="ECO:0000256" key="1">
    <source>
        <dbReference type="ARBA" id="ARBA00000085"/>
    </source>
</evidence>
<keyword evidence="24" id="KW-1185">Reference proteome</keyword>
<dbReference type="InterPro" id="IPR005467">
    <property type="entry name" value="His_kinase_dom"/>
</dbReference>
<dbReference type="EC" id="2.7.13.3" evidence="3"/>
<dbReference type="SUPFAM" id="SSF158472">
    <property type="entry name" value="HAMP domain-like"/>
    <property type="match status" value="1"/>
</dbReference>
<feature type="domain" description="Response regulatory" evidence="20">
    <location>
        <begin position="689"/>
        <end position="806"/>
    </location>
</feature>
<dbReference type="InterPro" id="IPR036890">
    <property type="entry name" value="HATPase_C_sf"/>
</dbReference>
<feature type="transmembrane region" description="Helical" evidence="18">
    <location>
        <begin position="179"/>
        <end position="199"/>
    </location>
</feature>
<feature type="modified residue" description="4-aspartylphosphate" evidence="16">
    <location>
        <position position="738"/>
    </location>
</feature>
<reference evidence="23 24" key="1">
    <citation type="submission" date="2018-07" db="EMBL/GenBank/DDBJ databases">
        <title>Genomic Encyclopedia of Type Strains, Phase IV (KMG-IV): sequencing the most valuable type-strain genomes for metagenomic binning, comparative biology and taxonomic classification.</title>
        <authorList>
            <person name="Goeker M."/>
        </authorList>
    </citation>
    <scope>NUCLEOTIDE SEQUENCE [LARGE SCALE GENOMIC DNA]</scope>
    <source>
        <strain evidence="23 24">DSM 26407</strain>
    </source>
</reference>
<dbReference type="Proteomes" id="UP000252707">
    <property type="component" value="Unassembled WGS sequence"/>
</dbReference>
<keyword evidence="9" id="KW-0547">Nucleotide-binding</keyword>
<dbReference type="PANTHER" id="PTHR45339:SF1">
    <property type="entry name" value="HYBRID SIGNAL TRANSDUCTION HISTIDINE KINASE J"/>
    <property type="match status" value="1"/>
</dbReference>
<keyword evidence="8 18" id="KW-0812">Transmembrane</keyword>
<dbReference type="CDD" id="cd00082">
    <property type="entry name" value="HisKA"/>
    <property type="match status" value="1"/>
</dbReference>
<dbReference type="PRINTS" id="PR00344">
    <property type="entry name" value="BCTRLSENSOR"/>
</dbReference>
<dbReference type="Gene3D" id="3.40.50.2300">
    <property type="match status" value="1"/>
</dbReference>
<dbReference type="Gene3D" id="3.30.565.10">
    <property type="entry name" value="Histidine kinase-like ATPase, C-terminal domain"/>
    <property type="match status" value="1"/>
</dbReference>
<comment type="catalytic activity">
    <reaction evidence="1">
        <text>ATP + protein L-histidine = ADP + protein N-phospho-L-histidine.</text>
        <dbReference type="EC" id="2.7.13.3"/>
    </reaction>
</comment>
<dbReference type="InterPro" id="IPR003661">
    <property type="entry name" value="HisK_dim/P_dom"/>
</dbReference>
<dbReference type="SUPFAM" id="SSF47226">
    <property type="entry name" value="Histidine-containing phosphotransfer domain, HPT domain"/>
    <property type="match status" value="1"/>
</dbReference>
<dbReference type="GO" id="GO:0005886">
    <property type="term" value="C:plasma membrane"/>
    <property type="evidence" value="ECO:0007669"/>
    <property type="project" value="UniProtKB-SubCell"/>
</dbReference>
<name>A0A369CE74_9GAMM</name>
<evidence type="ECO:0000259" key="20">
    <source>
        <dbReference type="PROSITE" id="PS50110"/>
    </source>
</evidence>
<dbReference type="InterPro" id="IPR003660">
    <property type="entry name" value="HAMP_dom"/>
</dbReference>
<evidence type="ECO:0000256" key="12">
    <source>
        <dbReference type="ARBA" id="ARBA00022989"/>
    </source>
</evidence>
<evidence type="ECO:0000259" key="22">
    <source>
        <dbReference type="PROSITE" id="PS50894"/>
    </source>
</evidence>
<dbReference type="GO" id="GO:0005524">
    <property type="term" value="F:ATP binding"/>
    <property type="evidence" value="ECO:0007669"/>
    <property type="project" value="UniProtKB-KW"/>
</dbReference>
<dbReference type="PROSITE" id="PS50109">
    <property type="entry name" value="HIS_KIN"/>
    <property type="match status" value="1"/>
</dbReference>
<dbReference type="SUPFAM" id="SSF47384">
    <property type="entry name" value="Homodimeric domain of signal transducing histidine kinase"/>
    <property type="match status" value="1"/>
</dbReference>
<feature type="coiled-coil region" evidence="17">
    <location>
        <begin position="247"/>
        <end position="295"/>
    </location>
</feature>
<keyword evidence="14 18" id="KW-0472">Membrane</keyword>
<dbReference type="GO" id="GO:0000155">
    <property type="term" value="F:phosphorelay sensor kinase activity"/>
    <property type="evidence" value="ECO:0007669"/>
    <property type="project" value="InterPro"/>
</dbReference>
<evidence type="ECO:0000256" key="17">
    <source>
        <dbReference type="SAM" id="Coils"/>
    </source>
</evidence>
<dbReference type="SMART" id="SM00448">
    <property type="entry name" value="REC"/>
    <property type="match status" value="1"/>
</dbReference>
<dbReference type="Pfam" id="PF02518">
    <property type="entry name" value="HATPase_c"/>
    <property type="match status" value="1"/>
</dbReference>
<evidence type="ECO:0000259" key="19">
    <source>
        <dbReference type="PROSITE" id="PS50109"/>
    </source>
</evidence>
<dbReference type="OrthoDB" id="5563233at2"/>
<dbReference type="Pfam" id="PF00512">
    <property type="entry name" value="HisKA"/>
    <property type="match status" value="1"/>
</dbReference>
<dbReference type="InterPro" id="IPR001789">
    <property type="entry name" value="Sig_transdc_resp-reg_receiver"/>
</dbReference>
<dbReference type="PROSITE" id="PS50110">
    <property type="entry name" value="RESPONSE_REGULATORY"/>
    <property type="match status" value="2"/>
</dbReference>
<keyword evidence="4" id="KW-1003">Cell membrane</keyword>
<dbReference type="Pfam" id="PF01627">
    <property type="entry name" value="Hpt"/>
    <property type="match status" value="1"/>
</dbReference>
<evidence type="ECO:0000256" key="16">
    <source>
        <dbReference type="PROSITE-ProRule" id="PRU00169"/>
    </source>
</evidence>
<evidence type="ECO:0000256" key="10">
    <source>
        <dbReference type="ARBA" id="ARBA00022777"/>
    </source>
</evidence>
<dbReference type="Pfam" id="PF00672">
    <property type="entry name" value="HAMP"/>
    <property type="match status" value="1"/>
</dbReference>
<feature type="domain" description="Histidine kinase" evidence="19">
    <location>
        <begin position="302"/>
        <end position="523"/>
    </location>
</feature>
<dbReference type="InterPro" id="IPR008207">
    <property type="entry name" value="Sig_transdc_His_kin_Hpt_dom"/>
</dbReference>
<evidence type="ECO:0000256" key="14">
    <source>
        <dbReference type="ARBA" id="ARBA00023136"/>
    </source>
</evidence>
<dbReference type="InterPro" id="IPR036097">
    <property type="entry name" value="HisK_dim/P_sf"/>
</dbReference>
<evidence type="ECO:0000256" key="18">
    <source>
        <dbReference type="SAM" id="Phobius"/>
    </source>
</evidence>
<dbReference type="FunFam" id="3.30.565.10:FF:000010">
    <property type="entry name" value="Sensor histidine kinase RcsC"/>
    <property type="match status" value="1"/>
</dbReference>
<dbReference type="EMBL" id="QPJY01000002">
    <property type="protein sequence ID" value="RCX31871.1"/>
    <property type="molecule type" value="Genomic_DNA"/>
</dbReference>
<dbReference type="SUPFAM" id="SSF52172">
    <property type="entry name" value="CheY-like"/>
    <property type="match status" value="2"/>
</dbReference>
<gene>
    <name evidence="23" type="ORF">DFQ59_102218</name>
</gene>
<feature type="domain" description="Response regulatory" evidence="20">
    <location>
        <begin position="539"/>
        <end position="662"/>
    </location>
</feature>
<keyword evidence="12 18" id="KW-1133">Transmembrane helix</keyword>
<keyword evidence="10 23" id="KW-0418">Kinase</keyword>
<keyword evidence="6 16" id="KW-0597">Phosphoprotein</keyword>